<dbReference type="PROSITE" id="PS51257">
    <property type="entry name" value="PROKAR_LIPOPROTEIN"/>
    <property type="match status" value="1"/>
</dbReference>
<dbReference type="AlphaFoldDB" id="A0A0C1IN09"/>
<dbReference type="Proteomes" id="UP000031408">
    <property type="component" value="Unassembled WGS sequence"/>
</dbReference>
<dbReference type="STRING" id="1349421.OI18_04960"/>
<organism evidence="1 2">
    <name type="scientific">Flavihumibacter solisilvae</name>
    <dbReference type="NCBI Taxonomy" id="1349421"/>
    <lineage>
        <taxon>Bacteria</taxon>
        <taxon>Pseudomonadati</taxon>
        <taxon>Bacteroidota</taxon>
        <taxon>Chitinophagia</taxon>
        <taxon>Chitinophagales</taxon>
        <taxon>Chitinophagaceae</taxon>
        <taxon>Flavihumibacter</taxon>
    </lineage>
</organism>
<dbReference type="OrthoDB" id="669297at2"/>
<reference evidence="1 2" key="1">
    <citation type="submission" date="2014-11" db="EMBL/GenBank/DDBJ databases">
        <title>Genome sequence of Flavihumibacter solisilvae 3-3.</title>
        <authorList>
            <person name="Zhou G."/>
            <person name="Li M."/>
            <person name="Wang G."/>
        </authorList>
    </citation>
    <scope>NUCLEOTIDE SEQUENCE [LARGE SCALE GENOMIC DNA]</scope>
    <source>
        <strain evidence="1 2">3-3</strain>
    </source>
</reference>
<protein>
    <recommendedName>
        <fullName evidence="3">Lipoprotein</fullName>
    </recommendedName>
</protein>
<dbReference type="EMBL" id="JSVC01000005">
    <property type="protein sequence ID" value="KIC95610.1"/>
    <property type="molecule type" value="Genomic_DNA"/>
</dbReference>
<keyword evidence="2" id="KW-1185">Reference proteome</keyword>
<dbReference type="RefSeq" id="WP_039137713.1">
    <property type="nucleotide sequence ID" value="NZ_JSVC01000005.1"/>
</dbReference>
<sequence>MKKVLSVVLAAGFMIACKSSKSPGEQGVLTGKLVISELCNHYVVGLESGSLDTAKIAASWADEKRNATFSNVFSVASKCSFAQAGLKEGDVFTFEVSPQPTEENCMQCMAYYPIPERSLYIRNIKKINK</sequence>
<name>A0A0C1IN09_9BACT</name>
<accession>A0A0C1IN09</accession>
<proteinExistence type="predicted"/>
<gene>
    <name evidence="1" type="ORF">OI18_04960</name>
</gene>
<comment type="caution">
    <text evidence="1">The sequence shown here is derived from an EMBL/GenBank/DDBJ whole genome shotgun (WGS) entry which is preliminary data.</text>
</comment>
<evidence type="ECO:0000313" key="2">
    <source>
        <dbReference type="Proteomes" id="UP000031408"/>
    </source>
</evidence>
<evidence type="ECO:0000313" key="1">
    <source>
        <dbReference type="EMBL" id="KIC95610.1"/>
    </source>
</evidence>
<evidence type="ECO:0008006" key="3">
    <source>
        <dbReference type="Google" id="ProtNLM"/>
    </source>
</evidence>